<dbReference type="GO" id="GO:0046686">
    <property type="term" value="P:response to cadmium ion"/>
    <property type="evidence" value="ECO:0007669"/>
    <property type="project" value="UniProtKB-KW"/>
</dbReference>
<comment type="similarity">
    <text evidence="1">Belongs to the membrane fusion protein (MFP) (TC 8.A.1) family.</text>
</comment>
<dbReference type="EMBL" id="LUUJ01000080">
    <property type="protein sequence ID" value="OAI15795.1"/>
    <property type="molecule type" value="Genomic_DNA"/>
</dbReference>
<dbReference type="Pfam" id="PF25893">
    <property type="entry name" value="HH_CzcB"/>
    <property type="match status" value="1"/>
</dbReference>
<dbReference type="GO" id="GO:0030288">
    <property type="term" value="C:outer membrane-bounded periplasmic space"/>
    <property type="evidence" value="ECO:0007669"/>
    <property type="project" value="TreeGrafter"/>
</dbReference>
<dbReference type="InterPro" id="IPR058649">
    <property type="entry name" value="CzcB_C"/>
</dbReference>
<dbReference type="Proteomes" id="UP000077857">
    <property type="component" value="Unassembled WGS sequence"/>
</dbReference>
<dbReference type="GO" id="GO:0046914">
    <property type="term" value="F:transition metal ion binding"/>
    <property type="evidence" value="ECO:0007669"/>
    <property type="project" value="TreeGrafter"/>
</dbReference>
<name>A0A177ND15_9GAMM</name>
<feature type="domain" description="CzcB-like alpha-helical hairpin" evidence="7">
    <location>
        <begin position="104"/>
        <end position="162"/>
    </location>
</feature>
<comment type="function">
    <text evidence="5">CzcA and CzcB together would act in zinc efflux nearly as effectively as the complete czc efflux system (CzcABC). The CzcB protein is thought to funnel zinc cations to the CzcA transport protein.</text>
</comment>
<evidence type="ECO:0000259" key="10">
    <source>
        <dbReference type="Pfam" id="PF25975"/>
    </source>
</evidence>
<dbReference type="Gene3D" id="2.40.50.100">
    <property type="match status" value="1"/>
</dbReference>
<dbReference type="AlphaFoldDB" id="A0A177ND15"/>
<feature type="signal peptide" evidence="6">
    <location>
        <begin position="1"/>
        <end position="22"/>
    </location>
</feature>
<dbReference type="InterPro" id="IPR006143">
    <property type="entry name" value="RND_pump_MFP"/>
</dbReference>
<proteinExistence type="inferred from homology"/>
<dbReference type="InterPro" id="IPR058648">
    <property type="entry name" value="HH_CzcB-like"/>
</dbReference>
<dbReference type="GO" id="GO:0022857">
    <property type="term" value="F:transmembrane transporter activity"/>
    <property type="evidence" value="ECO:0007669"/>
    <property type="project" value="InterPro"/>
</dbReference>
<feature type="domain" description="CzcB-like C-terminal circularly permuted SH3-like" evidence="10">
    <location>
        <begin position="303"/>
        <end position="361"/>
    </location>
</feature>
<feature type="domain" description="CzcB-like barrel-sandwich hybrid" evidence="9">
    <location>
        <begin position="65"/>
        <end position="216"/>
    </location>
</feature>
<dbReference type="InterPro" id="IPR051909">
    <property type="entry name" value="MFP_Cation_Efflux"/>
</dbReference>
<dbReference type="PANTHER" id="PTHR30097">
    <property type="entry name" value="CATION EFFLUX SYSTEM PROTEIN CUSB"/>
    <property type="match status" value="1"/>
</dbReference>
<sequence>MQVQRFLTLFSVLVCWAGPVPAADMKPLLEASPALMKLLTIEEVKPGEMRESLSLSARVDLDQHRVARIGASVTGRITEIDAMLGQTVKKGDRLALLNSTELSQAQSDYLKATSQVNLRRITVKRAERLLESGVIAEAELQERQGVLVEAEVDLRAACDRLRVMGMSEADLKRLDKQRNIHSFSPVTSSIDGVVIERNVAIGQVVQPADSLYTVADLSQLWLVAEIPEQQAHWAREGDQVLAEVPALPGESVSGKLIYVSDLVDPDTRTVTVRMALANPQRLFKPQMLATLKISKPGAQSLLIPSQAVVRENDKDHVFVQTADNRFELRPVKLGREEAQKRELLDGLRPGEKIVVNGAFHLNNERLRSTLE</sequence>
<evidence type="ECO:0000259" key="9">
    <source>
        <dbReference type="Pfam" id="PF25973"/>
    </source>
</evidence>
<dbReference type="GO" id="GO:0060003">
    <property type="term" value="P:copper ion export"/>
    <property type="evidence" value="ECO:0007669"/>
    <property type="project" value="TreeGrafter"/>
</dbReference>
<evidence type="ECO:0000313" key="12">
    <source>
        <dbReference type="Proteomes" id="UP000077857"/>
    </source>
</evidence>
<evidence type="ECO:0000256" key="5">
    <source>
        <dbReference type="ARBA" id="ARBA00058766"/>
    </source>
</evidence>
<dbReference type="SUPFAM" id="SSF111369">
    <property type="entry name" value="HlyD-like secretion proteins"/>
    <property type="match status" value="1"/>
</dbReference>
<dbReference type="PANTHER" id="PTHR30097:SF4">
    <property type="entry name" value="SLR6042 PROTEIN"/>
    <property type="match status" value="1"/>
</dbReference>
<dbReference type="Pfam" id="PF25954">
    <property type="entry name" value="Beta-barrel_RND_2"/>
    <property type="match status" value="1"/>
</dbReference>
<evidence type="ECO:0000313" key="11">
    <source>
        <dbReference type="EMBL" id="OAI15795.1"/>
    </source>
</evidence>
<accession>A0A177ND15</accession>
<evidence type="ECO:0000256" key="2">
    <source>
        <dbReference type="ARBA" id="ARBA00022448"/>
    </source>
</evidence>
<dbReference type="Gene3D" id="2.40.30.170">
    <property type="match status" value="1"/>
</dbReference>
<dbReference type="FunFam" id="2.40.420.20:FF:000006">
    <property type="entry name" value="RND family efflux transporter MFP subunit"/>
    <property type="match status" value="1"/>
</dbReference>
<dbReference type="Gene3D" id="2.40.420.20">
    <property type="match status" value="1"/>
</dbReference>
<dbReference type="GO" id="GO:0015679">
    <property type="term" value="P:plasma membrane copper ion transport"/>
    <property type="evidence" value="ECO:0007669"/>
    <property type="project" value="TreeGrafter"/>
</dbReference>
<keyword evidence="6" id="KW-0732">Signal</keyword>
<keyword evidence="4" id="KW-0105">Cadmium resistance</keyword>
<dbReference type="NCBIfam" id="TIGR01730">
    <property type="entry name" value="RND_mfp"/>
    <property type="match status" value="1"/>
</dbReference>
<evidence type="ECO:0000256" key="6">
    <source>
        <dbReference type="SAM" id="SignalP"/>
    </source>
</evidence>
<evidence type="ECO:0000256" key="4">
    <source>
        <dbReference type="ARBA" id="ARBA00043263"/>
    </source>
</evidence>
<feature type="chain" id="PRO_5008069006" evidence="6">
    <location>
        <begin position="23"/>
        <end position="371"/>
    </location>
</feature>
<reference evidence="11 12" key="1">
    <citation type="submission" date="2016-03" db="EMBL/GenBank/DDBJ databases">
        <authorList>
            <person name="Ploux O."/>
        </authorList>
    </citation>
    <scope>NUCLEOTIDE SEQUENCE [LARGE SCALE GENOMIC DNA]</scope>
    <source>
        <strain evidence="11 12">R-45378</strain>
    </source>
</reference>
<keyword evidence="3" id="KW-0862">Zinc</keyword>
<evidence type="ECO:0000256" key="3">
    <source>
        <dbReference type="ARBA" id="ARBA00022833"/>
    </source>
</evidence>
<comment type="caution">
    <text evidence="11">The sequence shown here is derived from an EMBL/GenBank/DDBJ whole genome shotgun (WGS) entry which is preliminary data.</text>
</comment>
<dbReference type="Pfam" id="PF25973">
    <property type="entry name" value="BSH_CzcB"/>
    <property type="match status" value="1"/>
</dbReference>
<keyword evidence="2" id="KW-0813">Transport</keyword>
<dbReference type="FunFam" id="2.40.30.170:FF:000010">
    <property type="entry name" value="Efflux RND transporter periplasmic adaptor subunit"/>
    <property type="match status" value="1"/>
</dbReference>
<dbReference type="Pfam" id="PF25975">
    <property type="entry name" value="CzcB_C"/>
    <property type="match status" value="1"/>
</dbReference>
<dbReference type="RefSeq" id="WP_064040675.1">
    <property type="nucleotide sequence ID" value="NZ_LUUJ01000080.1"/>
</dbReference>
<dbReference type="OrthoDB" id="9806939at2"/>
<gene>
    <name evidence="11" type="ORF">A1507_13305</name>
</gene>
<dbReference type="Gene3D" id="1.10.287.470">
    <property type="entry name" value="Helix hairpin bin"/>
    <property type="match status" value="1"/>
</dbReference>
<feature type="domain" description="CusB-like beta-barrel" evidence="8">
    <location>
        <begin position="219"/>
        <end position="295"/>
    </location>
</feature>
<protein>
    <submittedName>
        <fullName evidence="11">Efflux transporter periplasmic adaptor subunit</fullName>
    </submittedName>
</protein>
<dbReference type="GO" id="GO:0016020">
    <property type="term" value="C:membrane"/>
    <property type="evidence" value="ECO:0007669"/>
    <property type="project" value="InterPro"/>
</dbReference>
<evidence type="ECO:0000256" key="1">
    <source>
        <dbReference type="ARBA" id="ARBA00009477"/>
    </source>
</evidence>
<evidence type="ECO:0000259" key="7">
    <source>
        <dbReference type="Pfam" id="PF25893"/>
    </source>
</evidence>
<organism evidence="11 12">
    <name type="scientific">Methylomonas koyamae</name>
    <dbReference type="NCBI Taxonomy" id="702114"/>
    <lineage>
        <taxon>Bacteria</taxon>
        <taxon>Pseudomonadati</taxon>
        <taxon>Pseudomonadota</taxon>
        <taxon>Gammaproteobacteria</taxon>
        <taxon>Methylococcales</taxon>
        <taxon>Methylococcaceae</taxon>
        <taxon>Methylomonas</taxon>
    </lineage>
</organism>
<dbReference type="InterPro" id="IPR058647">
    <property type="entry name" value="BSH_CzcB-like"/>
</dbReference>
<evidence type="ECO:0000259" key="8">
    <source>
        <dbReference type="Pfam" id="PF25954"/>
    </source>
</evidence>
<dbReference type="InterPro" id="IPR058792">
    <property type="entry name" value="Beta-barrel_RND_2"/>
</dbReference>